<accession>A0A438JGK0</accession>
<dbReference type="PROSITE" id="PS51294">
    <property type="entry name" value="HTH_MYB"/>
    <property type="match status" value="1"/>
</dbReference>
<dbReference type="GO" id="GO:0003700">
    <property type="term" value="F:DNA-binding transcription factor activity"/>
    <property type="evidence" value="ECO:0007669"/>
    <property type="project" value="InterPro"/>
</dbReference>
<reference evidence="7 8" key="1">
    <citation type="journal article" date="2018" name="PLoS Genet.">
        <title>Population sequencing reveals clonal diversity and ancestral inbreeding in the grapevine cultivar Chardonnay.</title>
        <authorList>
            <person name="Roach M.J."/>
            <person name="Johnson D.L."/>
            <person name="Bohlmann J."/>
            <person name="van Vuuren H.J."/>
            <person name="Jones S.J."/>
            <person name="Pretorius I.S."/>
            <person name="Schmidt S.A."/>
            <person name="Borneman A.R."/>
        </authorList>
    </citation>
    <scope>NUCLEOTIDE SEQUENCE [LARGE SCALE GENOMIC DNA]</scope>
    <source>
        <strain evidence="8">cv. Chardonnay</strain>
        <tissue evidence="7">Leaf</tissue>
    </source>
</reference>
<dbReference type="InterPro" id="IPR017930">
    <property type="entry name" value="Myb_dom"/>
</dbReference>
<dbReference type="Gene3D" id="1.10.10.60">
    <property type="entry name" value="Homeodomain-like"/>
    <property type="match status" value="1"/>
</dbReference>
<feature type="compositionally biased region" description="Polar residues" evidence="5">
    <location>
        <begin position="11"/>
        <end position="26"/>
    </location>
</feature>
<keyword evidence="4" id="KW-0539">Nucleus</keyword>
<comment type="caution">
    <text evidence="7">The sequence shown here is derived from an EMBL/GenBank/DDBJ whole genome shotgun (WGS) entry which is preliminary data.</text>
</comment>
<gene>
    <name evidence="7" type="primary">VvCHDp000611_6</name>
    <name evidence="7" type="ORF">CK203_014779</name>
</gene>
<dbReference type="PANTHER" id="PTHR31314">
    <property type="entry name" value="MYB FAMILY TRANSCRIPTION FACTOR PHL7-LIKE"/>
    <property type="match status" value="1"/>
</dbReference>
<feature type="compositionally biased region" description="Basic and acidic residues" evidence="5">
    <location>
        <begin position="1"/>
        <end position="10"/>
    </location>
</feature>
<feature type="region of interest" description="Disordered" evidence="5">
    <location>
        <begin position="1"/>
        <end position="31"/>
    </location>
</feature>
<dbReference type="AlphaFoldDB" id="A0A438JGK0"/>
<evidence type="ECO:0000313" key="8">
    <source>
        <dbReference type="Proteomes" id="UP000288805"/>
    </source>
</evidence>
<dbReference type="FunFam" id="1.10.10.60:FF:000002">
    <property type="entry name" value="Myb family transcription factor"/>
    <property type="match status" value="1"/>
</dbReference>
<keyword evidence="2" id="KW-0805">Transcription regulation</keyword>
<organism evidence="7 8">
    <name type="scientific">Vitis vinifera</name>
    <name type="common">Grape</name>
    <dbReference type="NCBI Taxonomy" id="29760"/>
    <lineage>
        <taxon>Eukaryota</taxon>
        <taxon>Viridiplantae</taxon>
        <taxon>Streptophyta</taxon>
        <taxon>Embryophyta</taxon>
        <taxon>Tracheophyta</taxon>
        <taxon>Spermatophyta</taxon>
        <taxon>Magnoliopsida</taxon>
        <taxon>eudicotyledons</taxon>
        <taxon>Gunneridae</taxon>
        <taxon>Pentapetalae</taxon>
        <taxon>rosids</taxon>
        <taxon>Vitales</taxon>
        <taxon>Vitaceae</taxon>
        <taxon>Viteae</taxon>
        <taxon>Vitis</taxon>
    </lineage>
</organism>
<evidence type="ECO:0000256" key="3">
    <source>
        <dbReference type="ARBA" id="ARBA00023163"/>
    </source>
</evidence>
<evidence type="ECO:0000259" key="6">
    <source>
        <dbReference type="PROSITE" id="PS51294"/>
    </source>
</evidence>
<dbReference type="SUPFAM" id="SSF46689">
    <property type="entry name" value="Homeodomain-like"/>
    <property type="match status" value="1"/>
</dbReference>
<evidence type="ECO:0000256" key="4">
    <source>
        <dbReference type="ARBA" id="ARBA00023242"/>
    </source>
</evidence>
<dbReference type="EMBL" id="QGNW01000043">
    <property type="protein sequence ID" value="RVX08081.1"/>
    <property type="molecule type" value="Genomic_DNA"/>
</dbReference>
<sequence length="271" mass="30646">MKRVERENFSRKSPSSSLGNQGDSFESSNMRTLRRPRRLDSLLSDISLKSSMVRPYVRSKLPRLRWTPDLHRCFVHAVERLGGEDRATPKMILQIMDVKGLSISHIKSHLQMYRSMKHEQIVQGRNYLCPNHYRVENGWMNNNGFPYQSHGTGYMRGLASNNPTIPPQWEKKQETGVGTSVMGHDQSLPYRQEAGKGMQLKLSSYIMFNDLLKSSKASQESKAKGKAWADVLGCKSSNGDYRYGDSSKAAEKKADGNDKDENGISLELTLG</sequence>
<evidence type="ECO:0000256" key="1">
    <source>
        <dbReference type="ARBA" id="ARBA00004123"/>
    </source>
</evidence>
<feature type="region of interest" description="Disordered" evidence="5">
    <location>
        <begin position="233"/>
        <end position="271"/>
    </location>
</feature>
<protein>
    <submittedName>
        <fullName evidence="7">Putative Myb family transcription factor</fullName>
    </submittedName>
</protein>
<dbReference type="GO" id="GO:0003677">
    <property type="term" value="F:DNA binding"/>
    <property type="evidence" value="ECO:0007669"/>
    <property type="project" value="InterPro"/>
</dbReference>
<evidence type="ECO:0000256" key="5">
    <source>
        <dbReference type="SAM" id="MobiDB-lite"/>
    </source>
</evidence>
<feature type="compositionally biased region" description="Basic and acidic residues" evidence="5">
    <location>
        <begin position="242"/>
        <end position="262"/>
    </location>
</feature>
<proteinExistence type="predicted"/>
<dbReference type="Pfam" id="PF00249">
    <property type="entry name" value="Myb_DNA-binding"/>
    <property type="match status" value="1"/>
</dbReference>
<dbReference type="InterPro" id="IPR001005">
    <property type="entry name" value="SANT/Myb"/>
</dbReference>
<dbReference type="NCBIfam" id="TIGR01557">
    <property type="entry name" value="myb_SHAQKYF"/>
    <property type="match status" value="1"/>
</dbReference>
<name>A0A438JGK0_VITVI</name>
<dbReference type="InterPro" id="IPR009057">
    <property type="entry name" value="Homeodomain-like_sf"/>
</dbReference>
<comment type="subcellular location">
    <subcellularLocation>
        <location evidence="1">Nucleus</location>
    </subcellularLocation>
</comment>
<dbReference type="Proteomes" id="UP000288805">
    <property type="component" value="Unassembled WGS sequence"/>
</dbReference>
<feature type="domain" description="HTH myb-type" evidence="6">
    <location>
        <begin position="58"/>
        <end position="118"/>
    </location>
</feature>
<keyword evidence="3" id="KW-0804">Transcription</keyword>
<dbReference type="PANTHER" id="PTHR31314:SF84">
    <property type="entry name" value="HOMEODOMAIN-LIKE SUPERFAMILY PROTEIN-RELATED"/>
    <property type="match status" value="1"/>
</dbReference>
<dbReference type="InterPro" id="IPR006447">
    <property type="entry name" value="Myb_dom_plants"/>
</dbReference>
<dbReference type="InterPro" id="IPR046955">
    <property type="entry name" value="PHR1-like"/>
</dbReference>
<dbReference type="GO" id="GO:0005634">
    <property type="term" value="C:nucleus"/>
    <property type="evidence" value="ECO:0007669"/>
    <property type="project" value="UniProtKB-SubCell"/>
</dbReference>
<evidence type="ECO:0000256" key="2">
    <source>
        <dbReference type="ARBA" id="ARBA00023015"/>
    </source>
</evidence>
<evidence type="ECO:0000313" key="7">
    <source>
        <dbReference type="EMBL" id="RVX08081.1"/>
    </source>
</evidence>